<dbReference type="Proteomes" id="UP000596329">
    <property type="component" value="Chromosome"/>
</dbReference>
<name>A0A7U2NFK4_FLAPS</name>
<protein>
    <submittedName>
        <fullName evidence="1">Uncharacterized protein</fullName>
    </submittedName>
</protein>
<dbReference type="AlphaFoldDB" id="A0A7U2NFK4"/>
<gene>
    <name evidence="1" type="ORF">H0H26_00350</name>
</gene>
<sequence length="76" mass="9290">MKLEKNEIELIDFLYHHRLDSEIESNNFENEEIDYMKSLEGNYKEMFDFSNCYHSDDRLPKSETKIINTIYQKFTN</sequence>
<dbReference type="RefSeq" id="WP_063742572.1">
    <property type="nucleotide sequence ID" value="NZ_CP059075.1"/>
</dbReference>
<organism evidence="1 2">
    <name type="scientific">Flavobacterium psychrophilum</name>
    <dbReference type="NCBI Taxonomy" id="96345"/>
    <lineage>
        <taxon>Bacteria</taxon>
        <taxon>Pseudomonadati</taxon>
        <taxon>Bacteroidota</taxon>
        <taxon>Flavobacteriia</taxon>
        <taxon>Flavobacteriales</taxon>
        <taxon>Flavobacteriaceae</taxon>
        <taxon>Flavobacterium</taxon>
    </lineage>
</organism>
<accession>A0A7U2NFK4</accession>
<evidence type="ECO:0000313" key="1">
    <source>
        <dbReference type="EMBL" id="QRE04093.1"/>
    </source>
</evidence>
<dbReference type="EMBL" id="CP059075">
    <property type="protein sequence ID" value="QRE04093.1"/>
    <property type="molecule type" value="Genomic_DNA"/>
</dbReference>
<proteinExistence type="predicted"/>
<evidence type="ECO:0000313" key="2">
    <source>
        <dbReference type="Proteomes" id="UP000596329"/>
    </source>
</evidence>
<reference evidence="1 2" key="1">
    <citation type="submission" date="2020-07" db="EMBL/GenBank/DDBJ databases">
        <title>Genomic characterization of Flavobacterium psychrophilum strains.</title>
        <authorList>
            <person name="Castillo D."/>
            <person name="Jorgensen J."/>
            <person name="Middelboe M."/>
        </authorList>
    </citation>
    <scope>NUCLEOTIDE SEQUENCE [LARGE SCALE GENOMIC DNA]</scope>
    <source>
        <strain evidence="1 2">FPS-R7</strain>
    </source>
</reference>